<accession>A0AAV2Q1M3</accession>
<gene>
    <name evidence="1" type="ORF">MNOR_LOCUS7027</name>
</gene>
<evidence type="ECO:0008006" key="3">
    <source>
        <dbReference type="Google" id="ProtNLM"/>
    </source>
</evidence>
<proteinExistence type="predicted"/>
<dbReference type="InterPro" id="IPR013783">
    <property type="entry name" value="Ig-like_fold"/>
</dbReference>
<feature type="non-terminal residue" evidence="1">
    <location>
        <position position="1"/>
    </location>
</feature>
<name>A0AAV2Q1M3_MEGNR</name>
<dbReference type="PANTHER" id="PTHR15360">
    <property type="entry name" value="PLATELET-DERIVED GROWTH FACTOR RECEPTOR LIKE"/>
    <property type="match status" value="1"/>
</dbReference>
<evidence type="ECO:0000313" key="2">
    <source>
        <dbReference type="Proteomes" id="UP001497623"/>
    </source>
</evidence>
<dbReference type="EMBL" id="CAXKWB010003010">
    <property type="protein sequence ID" value="CAL4068209.1"/>
    <property type="molecule type" value="Genomic_DNA"/>
</dbReference>
<dbReference type="SUPFAM" id="SSF48726">
    <property type="entry name" value="Immunoglobulin"/>
    <property type="match status" value="1"/>
</dbReference>
<keyword evidence="2" id="KW-1185">Reference proteome</keyword>
<reference evidence="1 2" key="1">
    <citation type="submission" date="2024-05" db="EMBL/GenBank/DDBJ databases">
        <authorList>
            <person name="Wallberg A."/>
        </authorList>
    </citation>
    <scope>NUCLEOTIDE SEQUENCE [LARGE SCALE GENOMIC DNA]</scope>
</reference>
<organism evidence="1 2">
    <name type="scientific">Meganyctiphanes norvegica</name>
    <name type="common">Northern krill</name>
    <name type="synonym">Thysanopoda norvegica</name>
    <dbReference type="NCBI Taxonomy" id="48144"/>
    <lineage>
        <taxon>Eukaryota</taxon>
        <taxon>Metazoa</taxon>
        <taxon>Ecdysozoa</taxon>
        <taxon>Arthropoda</taxon>
        <taxon>Crustacea</taxon>
        <taxon>Multicrustacea</taxon>
        <taxon>Malacostraca</taxon>
        <taxon>Eumalacostraca</taxon>
        <taxon>Eucarida</taxon>
        <taxon>Euphausiacea</taxon>
        <taxon>Euphausiidae</taxon>
        <taxon>Meganyctiphanes</taxon>
    </lineage>
</organism>
<sequence>SIQNYRIKVEYSFSPELDWPYKSIFRKEKAIPEYTGFYTCSYQDVPDHNDTSFIYVHRDLKLHTQGVVVSRDLDYIQPNQKTPEDEPLIIYCLPTLPDLKVRLYKFNRGLWTDVTSQWIWNNKLGFTKRYHDESDRDVYECRAQGYTYHANINIR</sequence>
<dbReference type="Proteomes" id="UP001497623">
    <property type="component" value="Unassembled WGS sequence"/>
</dbReference>
<dbReference type="AlphaFoldDB" id="A0AAV2Q1M3"/>
<dbReference type="PANTHER" id="PTHR15360:SF4">
    <property type="entry name" value="PROTEIN KINASE DOMAIN-CONTAINING PROTEIN"/>
    <property type="match status" value="1"/>
</dbReference>
<evidence type="ECO:0000313" key="1">
    <source>
        <dbReference type="EMBL" id="CAL4068209.1"/>
    </source>
</evidence>
<dbReference type="Gene3D" id="2.60.40.10">
    <property type="entry name" value="Immunoglobulins"/>
    <property type="match status" value="1"/>
</dbReference>
<comment type="caution">
    <text evidence="1">The sequence shown here is derived from an EMBL/GenBank/DDBJ whole genome shotgun (WGS) entry which is preliminary data.</text>
</comment>
<dbReference type="InterPro" id="IPR036179">
    <property type="entry name" value="Ig-like_dom_sf"/>
</dbReference>
<protein>
    <recommendedName>
        <fullName evidence="3">Ig-like domain-containing protein</fullName>
    </recommendedName>
</protein>
<dbReference type="InterPro" id="IPR042495">
    <property type="entry name" value="PDGFRL"/>
</dbReference>